<feature type="transmembrane region" description="Helical" evidence="1">
    <location>
        <begin position="72"/>
        <end position="95"/>
    </location>
</feature>
<accession>A0A1V0AA71</accession>
<keyword evidence="1" id="KW-0472">Membrane</keyword>
<dbReference type="RefSeq" id="WP_080043409.1">
    <property type="nucleotide sequence ID" value="NZ_CP017717.1"/>
</dbReference>
<dbReference type="OrthoDB" id="4337641at2"/>
<evidence type="ECO:0000256" key="1">
    <source>
        <dbReference type="SAM" id="Phobius"/>
    </source>
</evidence>
<gene>
    <name evidence="2" type="ORF">BKM31_41635</name>
</gene>
<name>A0A1V0AA71_9ACTN</name>
<keyword evidence="1" id="KW-0812">Transmembrane</keyword>
<protein>
    <submittedName>
        <fullName evidence="2">Uncharacterized protein</fullName>
    </submittedName>
</protein>
<sequence length="205" mass="22268">MVRVVLRILTFELTGLAAIGMWALRRKHGVPRGATVVTYAKEQAFVLTLFAFAMAVETLVVDLLLLSLGVPAWLRIAVLVGDLYGLLFVAVMAAGCATRPHVVTRDELHIRYGVYFGVRVPRELITAVRAGGSLNEDSMVAVKDGRLTVAVASRVNVTVELAEPVTVVRPLGRRAEVTSIRFFADSPETLMAALRSGEPAQHQHP</sequence>
<dbReference type="AlphaFoldDB" id="A0A1V0AA71"/>
<keyword evidence="1" id="KW-1133">Transmembrane helix</keyword>
<reference evidence="3" key="1">
    <citation type="journal article" date="2017" name="Med. Chem. Commun.">
        <title>Nonomuraea sp. ATCC 55076 harbours the largest actinomycete chromosome to date and the kistamicin biosynthetic gene cluster.</title>
        <authorList>
            <person name="Nazari B."/>
            <person name="Forneris C.C."/>
            <person name="Gibson M.I."/>
            <person name="Moon K."/>
            <person name="Schramma K.R."/>
            <person name="Seyedsayamdost M.R."/>
        </authorList>
    </citation>
    <scope>NUCLEOTIDE SEQUENCE [LARGE SCALE GENOMIC DNA]</scope>
    <source>
        <strain evidence="3">ATCC 55076</strain>
    </source>
</reference>
<dbReference type="KEGG" id="noa:BKM31_41635"/>
<proteinExistence type="predicted"/>
<dbReference type="EMBL" id="CP017717">
    <property type="protein sequence ID" value="AQZ67097.1"/>
    <property type="molecule type" value="Genomic_DNA"/>
</dbReference>
<dbReference type="STRING" id="1909395.BKM31_41635"/>
<dbReference type="Proteomes" id="UP000190797">
    <property type="component" value="Chromosome"/>
</dbReference>
<evidence type="ECO:0000313" key="3">
    <source>
        <dbReference type="Proteomes" id="UP000190797"/>
    </source>
</evidence>
<evidence type="ECO:0000313" key="2">
    <source>
        <dbReference type="EMBL" id="AQZ67097.1"/>
    </source>
</evidence>
<organism evidence="2 3">
    <name type="scientific">[Actinomadura] parvosata subsp. kistnae</name>
    <dbReference type="NCBI Taxonomy" id="1909395"/>
    <lineage>
        <taxon>Bacteria</taxon>
        <taxon>Bacillati</taxon>
        <taxon>Actinomycetota</taxon>
        <taxon>Actinomycetes</taxon>
        <taxon>Streptosporangiales</taxon>
        <taxon>Streptosporangiaceae</taxon>
        <taxon>Nonomuraea</taxon>
    </lineage>
</organism>
<feature type="transmembrane region" description="Helical" evidence="1">
    <location>
        <begin position="44"/>
        <end position="66"/>
    </location>
</feature>
<feature type="transmembrane region" description="Helical" evidence="1">
    <location>
        <begin position="6"/>
        <end position="24"/>
    </location>
</feature>
<keyword evidence="3" id="KW-1185">Reference proteome</keyword>